<feature type="domain" description="GHMP kinase C-terminal" evidence="11">
    <location>
        <begin position="229"/>
        <end position="283"/>
    </location>
</feature>
<comment type="pathway">
    <text evidence="9">Isoprenoid biosynthesis; isopentenyl diphosphate biosynthesis via DXP pathway; isopentenyl diphosphate from 1-deoxy-D-xylulose 5-phosphate: step 3/6.</text>
</comment>
<comment type="catalytic activity">
    <reaction evidence="9">
        <text>4-CDP-2-C-methyl-D-erythritol + ATP = 4-CDP-2-C-methyl-D-erythritol 2-phosphate + ADP + H(+)</text>
        <dbReference type="Rhea" id="RHEA:18437"/>
        <dbReference type="ChEBI" id="CHEBI:15378"/>
        <dbReference type="ChEBI" id="CHEBI:30616"/>
        <dbReference type="ChEBI" id="CHEBI:57823"/>
        <dbReference type="ChEBI" id="CHEBI:57919"/>
        <dbReference type="ChEBI" id="CHEBI:456216"/>
        <dbReference type="EC" id="2.7.1.148"/>
    </reaction>
</comment>
<evidence type="ECO:0000256" key="9">
    <source>
        <dbReference type="HAMAP-Rule" id="MF_00061"/>
    </source>
</evidence>
<keyword evidence="13" id="KW-1185">Reference proteome</keyword>
<evidence type="ECO:0000256" key="4">
    <source>
        <dbReference type="ARBA" id="ARBA00022679"/>
    </source>
</evidence>
<keyword evidence="4 9" id="KW-0808">Transferase</keyword>
<protein>
    <recommendedName>
        <fullName evidence="3 9">4-diphosphocytidyl-2-C-methyl-D-erythritol kinase</fullName>
        <shortName evidence="9">CMK</shortName>
        <ecNumber evidence="2 9">2.7.1.148</ecNumber>
    </recommendedName>
    <alternativeName>
        <fullName evidence="8 9">4-(cytidine-5'-diphospho)-2-C-methyl-D-erythritol kinase</fullName>
    </alternativeName>
</protein>
<dbReference type="SUPFAM" id="SSF55060">
    <property type="entry name" value="GHMP Kinase, C-terminal domain"/>
    <property type="match status" value="1"/>
</dbReference>
<keyword evidence="7 9" id="KW-0067">ATP-binding</keyword>
<dbReference type="InterPro" id="IPR014721">
    <property type="entry name" value="Ribsml_uS5_D2-typ_fold_subgr"/>
</dbReference>
<dbReference type="Proteomes" id="UP000580856">
    <property type="component" value="Unassembled WGS sequence"/>
</dbReference>
<dbReference type="InterPro" id="IPR004424">
    <property type="entry name" value="IspE"/>
</dbReference>
<evidence type="ECO:0000256" key="2">
    <source>
        <dbReference type="ARBA" id="ARBA00012052"/>
    </source>
</evidence>
<dbReference type="GO" id="GO:0050515">
    <property type="term" value="F:4-(cytidine 5'-diphospho)-2-C-methyl-D-erythritol kinase activity"/>
    <property type="evidence" value="ECO:0007669"/>
    <property type="project" value="UniProtKB-UniRule"/>
</dbReference>
<keyword evidence="9" id="KW-0414">Isoprene biosynthesis</keyword>
<dbReference type="GO" id="GO:0016114">
    <property type="term" value="P:terpenoid biosynthetic process"/>
    <property type="evidence" value="ECO:0007669"/>
    <property type="project" value="UniProtKB-UniRule"/>
</dbReference>
<dbReference type="GO" id="GO:0019288">
    <property type="term" value="P:isopentenyl diphosphate biosynthetic process, methylerythritol 4-phosphate pathway"/>
    <property type="evidence" value="ECO:0007669"/>
    <property type="project" value="UniProtKB-UniRule"/>
</dbReference>
<dbReference type="Gene3D" id="3.30.70.890">
    <property type="entry name" value="GHMP kinase, C-terminal domain"/>
    <property type="match status" value="1"/>
</dbReference>
<keyword evidence="6 9" id="KW-0418">Kinase</keyword>
<evidence type="ECO:0000259" key="11">
    <source>
        <dbReference type="Pfam" id="PF08544"/>
    </source>
</evidence>
<dbReference type="PANTHER" id="PTHR43527">
    <property type="entry name" value="4-DIPHOSPHOCYTIDYL-2-C-METHYL-D-ERYTHRITOL KINASE, CHLOROPLASTIC"/>
    <property type="match status" value="1"/>
</dbReference>
<dbReference type="InterPro" id="IPR036554">
    <property type="entry name" value="GHMP_kinase_C_sf"/>
</dbReference>
<organism evidence="12 13">
    <name type="scientific">Desulfobaculum xiamenense</name>
    <dbReference type="NCBI Taxonomy" id="995050"/>
    <lineage>
        <taxon>Bacteria</taxon>
        <taxon>Pseudomonadati</taxon>
        <taxon>Thermodesulfobacteriota</taxon>
        <taxon>Desulfovibrionia</taxon>
        <taxon>Desulfovibrionales</taxon>
        <taxon>Desulfovibrionaceae</taxon>
        <taxon>Desulfobaculum</taxon>
    </lineage>
</organism>
<dbReference type="RefSeq" id="WP_167939707.1">
    <property type="nucleotide sequence ID" value="NZ_JAATJA010000001.1"/>
</dbReference>
<dbReference type="PANTHER" id="PTHR43527:SF2">
    <property type="entry name" value="4-DIPHOSPHOCYTIDYL-2-C-METHYL-D-ERYTHRITOL KINASE, CHLOROPLASTIC"/>
    <property type="match status" value="1"/>
</dbReference>
<evidence type="ECO:0000256" key="6">
    <source>
        <dbReference type="ARBA" id="ARBA00022777"/>
    </source>
</evidence>
<dbReference type="SUPFAM" id="SSF54211">
    <property type="entry name" value="Ribosomal protein S5 domain 2-like"/>
    <property type="match status" value="1"/>
</dbReference>
<accession>A0A846QE62</accession>
<dbReference type="Pfam" id="PF08544">
    <property type="entry name" value="GHMP_kinases_C"/>
    <property type="match status" value="1"/>
</dbReference>
<evidence type="ECO:0000256" key="3">
    <source>
        <dbReference type="ARBA" id="ARBA00017473"/>
    </source>
</evidence>
<dbReference type="InterPro" id="IPR006204">
    <property type="entry name" value="GHMP_kinase_N_dom"/>
</dbReference>
<evidence type="ECO:0000313" key="13">
    <source>
        <dbReference type="Proteomes" id="UP000580856"/>
    </source>
</evidence>
<keyword evidence="5 9" id="KW-0547">Nucleotide-binding</keyword>
<feature type="active site" evidence="9">
    <location>
        <position position="142"/>
    </location>
</feature>
<comment type="function">
    <text evidence="9">Catalyzes the phosphorylation of the position 2 hydroxy group of 4-diphosphocytidyl-2C-methyl-D-erythritol.</text>
</comment>
<dbReference type="EMBL" id="JAATJA010000001">
    <property type="protein sequence ID" value="NJB66581.1"/>
    <property type="molecule type" value="Genomic_DNA"/>
</dbReference>
<proteinExistence type="inferred from homology"/>
<evidence type="ECO:0000313" key="12">
    <source>
        <dbReference type="EMBL" id="NJB66581.1"/>
    </source>
</evidence>
<sequence>MNIDREHITLTAGCKVNLYLDITGVRENGYHDLLTLFVPLPEPADTLTVDLGPGTGIRIDCGNQALCGEDNTIARAYRAFAQATGFAPAAAVHLEKRIPTGAGLGGGSSDAACLLRLLNDRAGNMALDAQKLNALAAGIGADVPFFLQDSPAWATGIGERLTPTALDLKGFTLLLLCPRVHVSTVWAYRAWDAAHPGGRPGEKGAEYLTCGTSAGKCFPCSHFLLHNSFEGVVFGSFPELRIFKERLLRNGAAGAVLSGSGASLCGLFRQHTDAAHAADEFRRDNIPAFIHSF</sequence>
<dbReference type="Gene3D" id="3.30.230.10">
    <property type="match status" value="1"/>
</dbReference>
<name>A0A846QE62_9BACT</name>
<evidence type="ECO:0000256" key="1">
    <source>
        <dbReference type="ARBA" id="ARBA00009684"/>
    </source>
</evidence>
<gene>
    <name evidence="9" type="primary">ispE</name>
    <name evidence="12" type="ORF">GGQ74_000221</name>
</gene>
<dbReference type="AlphaFoldDB" id="A0A846QE62"/>
<dbReference type="HAMAP" id="MF_00061">
    <property type="entry name" value="IspE"/>
    <property type="match status" value="1"/>
</dbReference>
<evidence type="ECO:0000256" key="7">
    <source>
        <dbReference type="ARBA" id="ARBA00022840"/>
    </source>
</evidence>
<feature type="binding site" evidence="9">
    <location>
        <begin position="99"/>
        <end position="109"/>
    </location>
    <ligand>
        <name>ATP</name>
        <dbReference type="ChEBI" id="CHEBI:30616"/>
    </ligand>
</feature>
<reference evidence="12 13" key="1">
    <citation type="submission" date="2020-03" db="EMBL/GenBank/DDBJ databases">
        <title>Genomic Encyclopedia of Type Strains, Phase IV (KMG-IV): sequencing the most valuable type-strain genomes for metagenomic binning, comparative biology and taxonomic classification.</title>
        <authorList>
            <person name="Goeker M."/>
        </authorList>
    </citation>
    <scope>NUCLEOTIDE SEQUENCE [LARGE SCALE GENOMIC DNA]</scope>
    <source>
        <strain evidence="12 13">DSM 24233</strain>
    </source>
</reference>
<evidence type="ECO:0000256" key="8">
    <source>
        <dbReference type="ARBA" id="ARBA00032554"/>
    </source>
</evidence>
<dbReference type="EC" id="2.7.1.148" evidence="2 9"/>
<dbReference type="Pfam" id="PF00288">
    <property type="entry name" value="GHMP_kinases_N"/>
    <property type="match status" value="1"/>
</dbReference>
<dbReference type="InterPro" id="IPR020568">
    <property type="entry name" value="Ribosomal_Su5_D2-typ_SF"/>
</dbReference>
<dbReference type="InterPro" id="IPR013750">
    <property type="entry name" value="GHMP_kinase_C_dom"/>
</dbReference>
<dbReference type="NCBIfam" id="TIGR00154">
    <property type="entry name" value="ispE"/>
    <property type="match status" value="1"/>
</dbReference>
<evidence type="ECO:0000259" key="10">
    <source>
        <dbReference type="Pfam" id="PF00288"/>
    </source>
</evidence>
<feature type="domain" description="GHMP kinase N-terminal" evidence="10">
    <location>
        <begin position="71"/>
        <end position="147"/>
    </location>
</feature>
<dbReference type="PIRSF" id="PIRSF010376">
    <property type="entry name" value="IspE"/>
    <property type="match status" value="1"/>
</dbReference>
<dbReference type="GO" id="GO:0005524">
    <property type="term" value="F:ATP binding"/>
    <property type="evidence" value="ECO:0007669"/>
    <property type="project" value="UniProtKB-UniRule"/>
</dbReference>
<dbReference type="UniPathway" id="UPA00056">
    <property type="reaction ID" value="UER00094"/>
</dbReference>
<comment type="similarity">
    <text evidence="1 9">Belongs to the GHMP kinase family. IspE subfamily.</text>
</comment>
<evidence type="ECO:0000256" key="5">
    <source>
        <dbReference type="ARBA" id="ARBA00022741"/>
    </source>
</evidence>
<comment type="caution">
    <text evidence="12">The sequence shown here is derived from an EMBL/GenBank/DDBJ whole genome shotgun (WGS) entry which is preliminary data.</text>
</comment>
<feature type="active site" evidence="9">
    <location>
        <position position="15"/>
    </location>
</feature>